<keyword evidence="3" id="KW-1185">Reference proteome</keyword>
<evidence type="ECO:0000259" key="1">
    <source>
        <dbReference type="Pfam" id="PF06985"/>
    </source>
</evidence>
<reference evidence="2" key="1">
    <citation type="submission" date="2022-06" db="EMBL/GenBank/DDBJ databases">
        <title>Complete genome sequences of two strains of the flax pathogen Septoria linicola.</title>
        <authorList>
            <person name="Lapalu N."/>
            <person name="Simon A."/>
            <person name="Demenou B."/>
            <person name="Paumier D."/>
            <person name="Guillot M.-P."/>
            <person name="Gout L."/>
            <person name="Valade R."/>
        </authorList>
    </citation>
    <scope>NUCLEOTIDE SEQUENCE</scope>
    <source>
        <strain evidence="2">SE15195</strain>
    </source>
</reference>
<evidence type="ECO:0000313" key="3">
    <source>
        <dbReference type="Proteomes" id="UP001056384"/>
    </source>
</evidence>
<dbReference type="InterPro" id="IPR010730">
    <property type="entry name" value="HET"/>
</dbReference>
<dbReference type="PANTHER" id="PTHR24148:SF64">
    <property type="entry name" value="HETEROKARYON INCOMPATIBILITY DOMAIN-CONTAINING PROTEIN"/>
    <property type="match status" value="1"/>
</dbReference>
<dbReference type="Proteomes" id="UP001056384">
    <property type="component" value="Chromosome 4"/>
</dbReference>
<sequence length="586" mass="65269">MRDPLGYSPLDHSLNQIRLLRLECQGGEGTQANILTAKLEVHALQACPDFDAVSYAWGGSSRHNIFIDGGEASVTPNLHAILQVLQQVSDHYRFLWVDALCINQQNLDERSSQVTLMREIYTKASTVHIWLGRGDDSTVETLRSVDRAGRRPGSDLADSHLLQGEIDGLSSSNLEKVFRNTWWDRLWTVQEAVMARNARAHFGQHAVHFPRLLMGILAIFRLRDQTRPGQTLPYYMMRLAMKFSAPILAASKPDRTEFERLPDLLAALRGSKVTVPHDMIYGILGLLPPQLGVSPDYTKPLAEVYEDFTLRVLKHEKSLDVLALGGMHGGRSTGLPSWVPVYEKASPFLFRATSGFDASRTSRSDAILGYPEAIVQQKDGGRIELSAHIMHTVEIVLSPCPQDIPGDFLRADTDTRAHHIDRLQQRLCECIFKLHHSSRSLDDTIALVWRTLQAGTTLSERLSQQGQQFRTWLFAQHPEKYSHEYDAMLATFLGSKQCRLLAIKDKDVIGVVSGMVIEGDVLAILAGASTPYLLREKKIEGQSAYELVGHVFVSGVMLGEAVTDAATARNCDPQDVTGVFERITVV</sequence>
<gene>
    <name evidence="2" type="ORF">Slin15195_G055880</name>
</gene>
<name>A0A9Q9APV3_9PEZI</name>
<evidence type="ECO:0000313" key="2">
    <source>
        <dbReference type="EMBL" id="USW52269.1"/>
    </source>
</evidence>
<dbReference type="OrthoDB" id="2157530at2759"/>
<dbReference type="AlphaFoldDB" id="A0A9Q9APV3"/>
<dbReference type="PANTHER" id="PTHR24148">
    <property type="entry name" value="ANKYRIN REPEAT DOMAIN-CONTAINING PROTEIN 39 HOMOLOG-RELATED"/>
    <property type="match status" value="1"/>
</dbReference>
<proteinExistence type="predicted"/>
<protein>
    <submittedName>
        <fullName evidence="2">Heterokaryon incompatibility</fullName>
    </submittedName>
</protein>
<dbReference type="EMBL" id="CP099421">
    <property type="protein sequence ID" value="USW52269.1"/>
    <property type="molecule type" value="Genomic_DNA"/>
</dbReference>
<accession>A0A9Q9APV3</accession>
<dbReference type="InterPro" id="IPR052895">
    <property type="entry name" value="HetReg/Transcr_Mod"/>
</dbReference>
<feature type="domain" description="Heterokaryon incompatibility" evidence="1">
    <location>
        <begin position="50"/>
        <end position="191"/>
    </location>
</feature>
<organism evidence="2 3">
    <name type="scientific">Septoria linicola</name>
    <dbReference type="NCBI Taxonomy" id="215465"/>
    <lineage>
        <taxon>Eukaryota</taxon>
        <taxon>Fungi</taxon>
        <taxon>Dikarya</taxon>
        <taxon>Ascomycota</taxon>
        <taxon>Pezizomycotina</taxon>
        <taxon>Dothideomycetes</taxon>
        <taxon>Dothideomycetidae</taxon>
        <taxon>Mycosphaerellales</taxon>
        <taxon>Mycosphaerellaceae</taxon>
        <taxon>Septoria</taxon>
    </lineage>
</organism>
<dbReference type="Pfam" id="PF06985">
    <property type="entry name" value="HET"/>
    <property type="match status" value="1"/>
</dbReference>